<dbReference type="GO" id="GO:0004813">
    <property type="term" value="F:alanine-tRNA ligase activity"/>
    <property type="evidence" value="ECO:0007669"/>
    <property type="project" value="UniProtKB-UniRule"/>
</dbReference>
<dbReference type="SUPFAM" id="SSF50447">
    <property type="entry name" value="Translation proteins"/>
    <property type="match status" value="1"/>
</dbReference>
<dbReference type="Pfam" id="PF02272">
    <property type="entry name" value="DHHA1"/>
    <property type="match status" value="1"/>
</dbReference>
<dbReference type="GO" id="GO:0005524">
    <property type="term" value="F:ATP binding"/>
    <property type="evidence" value="ECO:0007669"/>
    <property type="project" value="UniProtKB-UniRule"/>
</dbReference>
<dbReference type="GO" id="GO:0002161">
    <property type="term" value="F:aminoacyl-tRNA deacylase activity"/>
    <property type="evidence" value="ECO:0007669"/>
    <property type="project" value="TreeGrafter"/>
</dbReference>
<feature type="domain" description="Alanyl-transfer RNA synthetases family profile" evidence="14">
    <location>
        <begin position="1"/>
        <end position="723"/>
    </location>
</feature>
<protein>
    <recommendedName>
        <fullName evidence="13">Alanine--tRNA ligase</fullName>
        <ecNumber evidence="13">6.1.1.7</ecNumber>
    </recommendedName>
    <alternativeName>
        <fullName evidence="13">Alanyl-tRNA synthetase</fullName>
        <shortName evidence="13">AlaRS</shortName>
    </alternativeName>
</protein>
<dbReference type="Gene3D" id="2.40.30.130">
    <property type="match status" value="1"/>
</dbReference>
<dbReference type="InterPro" id="IPR023033">
    <property type="entry name" value="Ala_tRNA_ligase_euk/bac"/>
</dbReference>
<comment type="subcellular location">
    <subcellularLocation>
        <location evidence="13">Cytoplasm</location>
    </subcellularLocation>
</comment>
<comment type="function">
    <text evidence="11 13">Catalyzes the attachment of alanine to tRNA(Ala) in a two-step reaction: alanine is first activated by ATP to form Ala-AMP and then transferred to the acceptor end of tRNA(Ala). Also edits incorrectly charged Ser-tRNA(Ala) and Gly-tRNA(Ala) via its editing domain.</text>
</comment>
<dbReference type="EC" id="6.1.1.7" evidence="13"/>
<dbReference type="SUPFAM" id="SSF101353">
    <property type="entry name" value="Putative anticodon-binding domain of alanyl-tRNA synthetase (AlaRS)"/>
    <property type="match status" value="1"/>
</dbReference>
<evidence type="ECO:0000256" key="10">
    <source>
        <dbReference type="ARBA" id="ARBA00023146"/>
    </source>
</evidence>
<keyword evidence="9 13" id="KW-0648">Protein biosynthesis</keyword>
<dbReference type="GO" id="GO:0000049">
    <property type="term" value="F:tRNA binding"/>
    <property type="evidence" value="ECO:0007669"/>
    <property type="project" value="UniProtKB-KW"/>
</dbReference>
<keyword evidence="3 13" id="KW-0436">Ligase</keyword>
<keyword evidence="2 13" id="KW-0820">tRNA-binding</keyword>
<dbReference type="PRINTS" id="PR00980">
    <property type="entry name" value="TRNASYNTHALA"/>
</dbReference>
<dbReference type="PROSITE" id="PS50860">
    <property type="entry name" value="AA_TRNA_LIGASE_II_ALA"/>
    <property type="match status" value="1"/>
</dbReference>
<evidence type="ECO:0000256" key="4">
    <source>
        <dbReference type="ARBA" id="ARBA00022723"/>
    </source>
</evidence>
<gene>
    <name evidence="13 15" type="primary">alaS</name>
    <name evidence="15" type="ORF">V5R04_06605</name>
</gene>
<comment type="catalytic activity">
    <reaction evidence="12 13">
        <text>tRNA(Ala) + L-alanine + ATP = L-alanyl-tRNA(Ala) + AMP + diphosphate</text>
        <dbReference type="Rhea" id="RHEA:12540"/>
        <dbReference type="Rhea" id="RHEA-COMP:9657"/>
        <dbReference type="Rhea" id="RHEA-COMP:9923"/>
        <dbReference type="ChEBI" id="CHEBI:30616"/>
        <dbReference type="ChEBI" id="CHEBI:33019"/>
        <dbReference type="ChEBI" id="CHEBI:57972"/>
        <dbReference type="ChEBI" id="CHEBI:78442"/>
        <dbReference type="ChEBI" id="CHEBI:78497"/>
        <dbReference type="ChEBI" id="CHEBI:456215"/>
        <dbReference type="EC" id="6.1.1.7"/>
    </reaction>
</comment>
<evidence type="ECO:0000256" key="6">
    <source>
        <dbReference type="ARBA" id="ARBA00022833"/>
    </source>
</evidence>
<dbReference type="InterPro" id="IPR002318">
    <property type="entry name" value="Ala-tRNA-lgiase_IIc"/>
</dbReference>
<dbReference type="Pfam" id="PF01411">
    <property type="entry name" value="tRNA-synt_2c"/>
    <property type="match status" value="1"/>
</dbReference>
<evidence type="ECO:0000256" key="2">
    <source>
        <dbReference type="ARBA" id="ARBA00022555"/>
    </source>
</evidence>
<dbReference type="FunFam" id="3.10.310.40:FF:000001">
    <property type="entry name" value="Alanine--tRNA ligase"/>
    <property type="match status" value="1"/>
</dbReference>
<feature type="binding site" evidence="13">
    <location>
        <position position="581"/>
    </location>
    <ligand>
        <name>Zn(2+)</name>
        <dbReference type="ChEBI" id="CHEBI:29105"/>
    </ligand>
</feature>
<dbReference type="PANTHER" id="PTHR11777:SF9">
    <property type="entry name" value="ALANINE--TRNA LIGASE, CYTOPLASMIC"/>
    <property type="match status" value="1"/>
</dbReference>
<dbReference type="SUPFAM" id="SSF55681">
    <property type="entry name" value="Class II aaRS and biotin synthetases"/>
    <property type="match status" value="1"/>
</dbReference>
<proteinExistence type="inferred from homology"/>
<dbReference type="FunFam" id="3.30.980.10:FF:000004">
    <property type="entry name" value="Alanine--tRNA ligase, cytoplasmic"/>
    <property type="match status" value="1"/>
</dbReference>
<evidence type="ECO:0000256" key="9">
    <source>
        <dbReference type="ARBA" id="ARBA00022917"/>
    </source>
</evidence>
<reference evidence="15" key="1">
    <citation type="submission" date="2024-02" db="EMBL/GenBank/DDBJ databases">
        <title>Tomenella chthoni gen. nov. sp. nov., a member of the family Jonesiaceae isolated from bat guano.</title>
        <authorList>
            <person name="Miller S.L."/>
            <person name="King J."/>
            <person name="Sankaranarayanan K."/>
            <person name="Lawson P.A."/>
        </authorList>
    </citation>
    <scope>NUCLEOTIDE SEQUENCE</scope>
    <source>
        <strain evidence="15">BS-20</strain>
    </source>
</reference>
<keyword evidence="7 13" id="KW-0067">ATP-binding</keyword>
<dbReference type="PANTHER" id="PTHR11777">
    <property type="entry name" value="ALANYL-TRNA SYNTHETASE"/>
    <property type="match status" value="1"/>
</dbReference>
<dbReference type="GO" id="GO:0005829">
    <property type="term" value="C:cytosol"/>
    <property type="evidence" value="ECO:0007669"/>
    <property type="project" value="TreeGrafter"/>
</dbReference>
<dbReference type="HAMAP" id="MF_00036_B">
    <property type="entry name" value="Ala_tRNA_synth_B"/>
    <property type="match status" value="1"/>
</dbReference>
<dbReference type="Gene3D" id="3.30.980.10">
    <property type="entry name" value="Threonyl-trna Synthetase, Chain A, domain 2"/>
    <property type="match status" value="1"/>
</dbReference>
<dbReference type="GO" id="GO:0008270">
    <property type="term" value="F:zinc ion binding"/>
    <property type="evidence" value="ECO:0007669"/>
    <property type="project" value="UniProtKB-UniRule"/>
</dbReference>
<evidence type="ECO:0000256" key="11">
    <source>
        <dbReference type="ARBA" id="ARBA00024779"/>
    </source>
</evidence>
<dbReference type="GO" id="GO:0006419">
    <property type="term" value="P:alanyl-tRNA aminoacylation"/>
    <property type="evidence" value="ECO:0007669"/>
    <property type="project" value="UniProtKB-UniRule"/>
</dbReference>
<evidence type="ECO:0000256" key="12">
    <source>
        <dbReference type="ARBA" id="ARBA00048300"/>
    </source>
</evidence>
<feature type="binding site" evidence="13">
    <location>
        <position position="577"/>
    </location>
    <ligand>
        <name>Zn(2+)</name>
        <dbReference type="ChEBI" id="CHEBI:29105"/>
    </ligand>
</feature>
<keyword evidence="5 13" id="KW-0547">Nucleotide-binding</keyword>
<evidence type="ECO:0000256" key="13">
    <source>
        <dbReference type="HAMAP-Rule" id="MF_00036"/>
    </source>
</evidence>
<keyword evidence="8 13" id="KW-0694">RNA-binding</keyword>
<dbReference type="Gene3D" id="3.30.930.10">
    <property type="entry name" value="Bira Bifunctional Protein, Domain 2"/>
    <property type="match status" value="1"/>
</dbReference>
<evidence type="ECO:0000256" key="5">
    <source>
        <dbReference type="ARBA" id="ARBA00022741"/>
    </source>
</evidence>
<feature type="binding site" evidence="13">
    <location>
        <position position="680"/>
    </location>
    <ligand>
        <name>Zn(2+)</name>
        <dbReference type="ChEBI" id="CHEBI:29105"/>
    </ligand>
</feature>
<evidence type="ECO:0000256" key="3">
    <source>
        <dbReference type="ARBA" id="ARBA00022598"/>
    </source>
</evidence>
<evidence type="ECO:0000313" key="15">
    <source>
        <dbReference type="EMBL" id="XBH22880.1"/>
    </source>
</evidence>
<dbReference type="Pfam" id="PF07973">
    <property type="entry name" value="tRNA_SAD"/>
    <property type="match status" value="1"/>
</dbReference>
<keyword evidence="10 13" id="KW-0030">Aminoacyl-tRNA synthetase</keyword>
<dbReference type="FunFam" id="3.30.54.20:FF:000001">
    <property type="entry name" value="Alanine--tRNA ligase"/>
    <property type="match status" value="1"/>
</dbReference>
<feature type="binding site" evidence="13">
    <location>
        <position position="684"/>
    </location>
    <ligand>
        <name>Zn(2+)</name>
        <dbReference type="ChEBI" id="CHEBI:29105"/>
    </ligand>
</feature>
<dbReference type="InterPro" id="IPR050058">
    <property type="entry name" value="Ala-tRNA_ligase"/>
</dbReference>
<dbReference type="Gene3D" id="6.10.250.550">
    <property type="match status" value="1"/>
</dbReference>
<evidence type="ECO:0000256" key="8">
    <source>
        <dbReference type="ARBA" id="ARBA00022884"/>
    </source>
</evidence>
<dbReference type="InterPro" id="IPR018165">
    <property type="entry name" value="Ala-tRNA-synth_IIc_core"/>
</dbReference>
<accession>A0AAU7E0J3</accession>
<keyword evidence="4 13" id="KW-0479">Metal-binding</keyword>
<dbReference type="InterPro" id="IPR018162">
    <property type="entry name" value="Ala-tRNA-ligase_IIc_anticod-bd"/>
</dbReference>
<dbReference type="SUPFAM" id="SSF55186">
    <property type="entry name" value="ThrRS/AlaRS common domain"/>
    <property type="match status" value="1"/>
</dbReference>
<dbReference type="SMART" id="SM00863">
    <property type="entry name" value="tRNA_SAD"/>
    <property type="match status" value="1"/>
</dbReference>
<name>A0AAU7E0J3_9MICO</name>
<dbReference type="NCBIfam" id="TIGR00344">
    <property type="entry name" value="alaS"/>
    <property type="match status" value="1"/>
</dbReference>
<keyword evidence="13" id="KW-0963">Cytoplasm</keyword>
<sequence>MRTADIRQRWLDYFESRDHHVVPSASLISPDPSLLFTVAGMVPFIPYMLGEQTPPWPRATSVQKCIRTGDIEEVGKTTRHGTFFQMNGNFSFGDYFKEQAITYAWDFITGSEDDGKLGFDPELVWVTVYEDDDEANDLWRSIAGLPQERIQRRGYNDNYWHTGQPGPGGPCSEIYIDRGPEFGKEGGPVVDEDRYLEIWNLVFMQYQLTNVTAKDKFDIVGPLKQHNIDTGLGLERVALLKQGVNNMYEIDQIFPVIETAMQQAGKVYGENNDDDVRFRVVADHVRSSLMLIGDGVRPSNEGRGYVLRRLMRRVIRSMRLLGVTEPVIPALLETSKNVMAESYPYLEENWATILATATAEEEAFRRTLTAGLTILDTAVSTAKENHPKGGASLTGSQAFTLHDTYGFPIDLTLEVAAEQGVAVDEKAFRSLMQEQRDRARADALAKKQGHSDLSVYQDLAAGLLAPNEFLGYTDAKAPAKVLAMLVDGVSQNAVSAPADVEIILDRTPFYAEKGGQLADHGTVLSDGGATFEVDDVQSPVNGLSVHRGRLTEGSLHLNDPVIAEIDGDRRRQISQAHTATHMIHKALQETLGAESTQAGSENSPSRIRFDFRQSQAVPQNALVEIEGRVNDRLRENLEVSDITTSLDQARAMGAMALFGEKYGDRVRVVSIGDEWSRELCAGTHVGQSGDLGLVTILGEASIGSGVRRVDALVGNGAYGFQAKERALVNQLSGLLNVRSEELPDRVSNLVAKLKDSEKQLAQLQQAQLLASAGKFAAEAAVVGTVKVVTQNLGDAATPEGLRALALDVRARLGDSAPSVVAIAGVAKDRPQVVIVTNQSARDLGVKAGALAKTASGTLGGGGGGKDDMAQGGGANVAALPQALDGIVQQIKGVVGV</sequence>
<dbReference type="EMBL" id="CP146203">
    <property type="protein sequence ID" value="XBH22880.1"/>
    <property type="molecule type" value="Genomic_DNA"/>
</dbReference>
<keyword evidence="6 13" id="KW-0862">Zinc</keyword>
<dbReference type="InterPro" id="IPR003156">
    <property type="entry name" value="DHHA1_dom"/>
</dbReference>
<evidence type="ECO:0000256" key="7">
    <source>
        <dbReference type="ARBA" id="ARBA00022840"/>
    </source>
</evidence>
<evidence type="ECO:0000256" key="1">
    <source>
        <dbReference type="ARBA" id="ARBA00008226"/>
    </source>
</evidence>
<dbReference type="CDD" id="cd00673">
    <property type="entry name" value="AlaRS_core"/>
    <property type="match status" value="1"/>
</dbReference>
<comment type="cofactor">
    <cofactor evidence="13">
        <name>Zn(2+)</name>
        <dbReference type="ChEBI" id="CHEBI:29105"/>
    </cofactor>
    <text evidence="13">Binds 1 zinc ion per subunit.</text>
</comment>
<organism evidence="15">
    <name type="scientific">Jonesiaceae bacterium BS-20</name>
    <dbReference type="NCBI Taxonomy" id="3120821"/>
    <lineage>
        <taxon>Bacteria</taxon>
        <taxon>Bacillati</taxon>
        <taxon>Actinomycetota</taxon>
        <taxon>Actinomycetes</taxon>
        <taxon>Micrococcales</taxon>
        <taxon>Jonesiaceae</taxon>
    </lineage>
</organism>
<dbReference type="InterPro" id="IPR045864">
    <property type="entry name" value="aa-tRNA-synth_II/BPL/LPL"/>
</dbReference>
<dbReference type="InterPro" id="IPR018164">
    <property type="entry name" value="Ala-tRNA-synth_IIc_N"/>
</dbReference>
<dbReference type="InterPro" id="IPR012947">
    <property type="entry name" value="tRNA_SAD"/>
</dbReference>
<dbReference type="Gene3D" id="3.30.54.20">
    <property type="match status" value="1"/>
</dbReference>
<comment type="domain">
    <text evidence="13">Consists of three domains; the N-terminal catalytic domain, the editing domain and the C-terminal C-Ala domain. The editing domain removes incorrectly charged amino acids, while the C-Ala domain, along with tRNA(Ala), serves as a bridge to cooperatively bring together the editing and aminoacylation centers thus stimulating deacylation of misacylated tRNAs.</text>
</comment>
<dbReference type="AlphaFoldDB" id="A0AAU7E0J3"/>
<dbReference type="InterPro" id="IPR009000">
    <property type="entry name" value="Transl_B-barrel_sf"/>
</dbReference>
<dbReference type="Gene3D" id="3.10.310.40">
    <property type="match status" value="1"/>
</dbReference>
<comment type="similarity">
    <text evidence="1 13">Belongs to the class-II aminoacyl-tRNA synthetase family.</text>
</comment>
<dbReference type="InterPro" id="IPR018163">
    <property type="entry name" value="Thr/Ala-tRNA-synth_IIc_edit"/>
</dbReference>
<evidence type="ECO:0000259" key="14">
    <source>
        <dbReference type="PROSITE" id="PS50860"/>
    </source>
</evidence>